<comment type="caution">
    <text evidence="2">The sequence shown here is derived from an EMBL/GenBank/DDBJ whole genome shotgun (WGS) entry which is preliminary data.</text>
</comment>
<dbReference type="Proteomes" id="UP001067231">
    <property type="component" value="Unassembled WGS sequence"/>
</dbReference>
<gene>
    <name evidence="2" type="ORF">OJ253_737</name>
</gene>
<name>A0A9D5HYD5_9CRYT</name>
<protein>
    <submittedName>
        <fullName evidence="2">Uncharacterized protein</fullName>
    </submittedName>
</protein>
<feature type="region of interest" description="Disordered" evidence="1">
    <location>
        <begin position="56"/>
        <end position="94"/>
    </location>
</feature>
<accession>A0A9D5HYD5</accession>
<sequence length="193" mass="20941">MMESPNDSFKYSSRAFATMTAGCIGIDSDPFDLRDWVIGAWCCGFIHSPGEGFGLQEHSGFPGSEGRGGARRGRRKASEWQEDDSDGQRGGRDEEEHEVSLQVDFLDLLPLHGLCGSGVLHPATLVHSGSGYPFHLFISSGEVSRVFEGRVPFVGHLLFAGFAFRIQVQGFGSGLSRLVLGCVLLHAGQRDCH</sequence>
<dbReference type="AlphaFoldDB" id="A0A9D5HYD5"/>
<dbReference type="EMBL" id="JAPCXC010000010">
    <property type="protein sequence ID" value="KAJ1611884.1"/>
    <property type="molecule type" value="Genomic_DNA"/>
</dbReference>
<proteinExistence type="predicted"/>
<organism evidence="2">
    <name type="scientific">Cryptosporidium canis</name>
    <dbReference type="NCBI Taxonomy" id="195482"/>
    <lineage>
        <taxon>Eukaryota</taxon>
        <taxon>Sar</taxon>
        <taxon>Alveolata</taxon>
        <taxon>Apicomplexa</taxon>
        <taxon>Conoidasida</taxon>
        <taxon>Coccidia</taxon>
        <taxon>Eucoccidiorida</taxon>
        <taxon>Eimeriorina</taxon>
        <taxon>Cryptosporidiidae</taxon>
        <taxon>Cryptosporidium</taxon>
    </lineage>
</organism>
<reference evidence="2" key="1">
    <citation type="submission" date="2022-10" db="EMBL/GenBank/DDBJ databases">
        <title>Adaptive evolution leads to modifications in subtelomeric GC content in a zoonotic Cryptosporidium species.</title>
        <authorList>
            <person name="Li J."/>
            <person name="Feng Y."/>
            <person name="Xiao L."/>
        </authorList>
    </citation>
    <scope>NUCLEOTIDE SEQUENCE</scope>
    <source>
        <strain evidence="2">33844</strain>
    </source>
</reference>
<evidence type="ECO:0000313" key="2">
    <source>
        <dbReference type="EMBL" id="KAJ1611884.1"/>
    </source>
</evidence>
<evidence type="ECO:0000256" key="1">
    <source>
        <dbReference type="SAM" id="MobiDB-lite"/>
    </source>
</evidence>